<dbReference type="InterPro" id="IPR015943">
    <property type="entry name" value="WD40/YVTN_repeat-like_dom_sf"/>
</dbReference>
<sequence length="361" mass="40538">MLNLPSDIELLLSIKRVSGKLFYVDEEVVIFTTPSAFLVYDAVNLDDPKFELSKNNNMNVCACIRVKNRIFYQDNEGLTADGDFNYVDLDKREIGDQGESQYSALIFLKTEGPKGYFKADSKNLIKLSLNDFSVECSSDRYRRTGMPAVFDSGICMKSADTINFFNNDLELIDSIFSGDLVGSTDNFILREIASSKNVLILWLENGSIIGLDFDTKDILWSVEGFYSKKWAVSEEGVVYTVWKDELVRIDSATGDTTRNKIKSEFLKTENLQLFQLSASSKHLWCGFIGNGLCAINLSSFEVDFHEFSGCTVNRKPFISNNRLYIQLISNGIGLDGSDLQEVVLEGQSGFISDGQKKAFYP</sequence>
<dbReference type="Gene3D" id="2.130.10.10">
    <property type="entry name" value="YVTN repeat-like/Quinoprotein amine dehydrogenase"/>
    <property type="match status" value="1"/>
</dbReference>
<dbReference type="EMBL" id="JAULRT010000035">
    <property type="protein sequence ID" value="MDO3381610.1"/>
    <property type="molecule type" value="Genomic_DNA"/>
</dbReference>
<protein>
    <submittedName>
        <fullName evidence="1">Uncharacterized protein</fullName>
    </submittedName>
</protein>
<evidence type="ECO:0000313" key="1">
    <source>
        <dbReference type="EMBL" id="MDO3381610.1"/>
    </source>
</evidence>
<accession>A0ABT8TDB2</accession>
<gene>
    <name evidence="1" type="ORF">QWI16_05445</name>
</gene>
<reference evidence="1" key="1">
    <citation type="submission" date="2023-07" db="EMBL/GenBank/DDBJ databases">
        <title>Gilvimarinus algae sp. nov., isolated from the surface of Kelp.</title>
        <authorList>
            <person name="Sun Y.Y."/>
            <person name="Gong Y."/>
            <person name="Du Z.J."/>
        </authorList>
    </citation>
    <scope>NUCLEOTIDE SEQUENCE</scope>
    <source>
        <strain evidence="1">SDUM040014</strain>
    </source>
</reference>
<organism evidence="1 2">
    <name type="scientific">Gilvimarinus algae</name>
    <dbReference type="NCBI Taxonomy" id="3058037"/>
    <lineage>
        <taxon>Bacteria</taxon>
        <taxon>Pseudomonadati</taxon>
        <taxon>Pseudomonadota</taxon>
        <taxon>Gammaproteobacteria</taxon>
        <taxon>Cellvibrionales</taxon>
        <taxon>Cellvibrionaceae</taxon>
        <taxon>Gilvimarinus</taxon>
    </lineage>
</organism>
<dbReference type="Proteomes" id="UP001168380">
    <property type="component" value="Unassembled WGS sequence"/>
</dbReference>
<evidence type="ECO:0000313" key="2">
    <source>
        <dbReference type="Proteomes" id="UP001168380"/>
    </source>
</evidence>
<dbReference type="RefSeq" id="WP_302711741.1">
    <property type="nucleotide sequence ID" value="NZ_JAULRT010000035.1"/>
</dbReference>
<comment type="caution">
    <text evidence="1">The sequence shown here is derived from an EMBL/GenBank/DDBJ whole genome shotgun (WGS) entry which is preliminary data.</text>
</comment>
<name>A0ABT8TDB2_9GAMM</name>
<proteinExistence type="predicted"/>
<keyword evidence="2" id="KW-1185">Reference proteome</keyword>